<feature type="transmembrane region" description="Helical" evidence="6">
    <location>
        <begin position="12"/>
        <end position="36"/>
    </location>
</feature>
<keyword evidence="7" id="KW-1185">Reference proteome</keyword>
<organism evidence="7 8">
    <name type="scientific">Heterorhabditis bacteriophora</name>
    <name type="common">Entomopathogenic nematode worm</name>
    <dbReference type="NCBI Taxonomy" id="37862"/>
    <lineage>
        <taxon>Eukaryota</taxon>
        <taxon>Metazoa</taxon>
        <taxon>Ecdysozoa</taxon>
        <taxon>Nematoda</taxon>
        <taxon>Chromadorea</taxon>
        <taxon>Rhabditida</taxon>
        <taxon>Rhabditina</taxon>
        <taxon>Rhabditomorpha</taxon>
        <taxon>Strongyloidea</taxon>
        <taxon>Heterorhabditidae</taxon>
        <taxon>Heterorhabditis</taxon>
    </lineage>
</organism>
<evidence type="ECO:0000313" key="8">
    <source>
        <dbReference type="WBParaSite" id="Hba_00106"/>
    </source>
</evidence>
<dbReference type="WBParaSite" id="Hba_00106">
    <property type="protein sequence ID" value="Hba_00106"/>
    <property type="gene ID" value="Hba_00106"/>
</dbReference>
<accession>A0A1I7W665</accession>
<sequence>MIVASAIIQSFNMIVVAFTTIYSFVPHFGIVCAIVFNVGIVGGANYVNTFNHIHRNVGFFYLMENLPWKQDTTLNMLTEYVVKSTVFQVVSANREFALSAVTFADTVGILAAALAAIPVHNLICELPLP</sequence>
<reference evidence="8" key="1">
    <citation type="submission" date="2016-11" db="UniProtKB">
        <authorList>
            <consortium name="WormBaseParasite"/>
        </authorList>
    </citation>
    <scope>IDENTIFICATION</scope>
</reference>
<comment type="caution">
    <text evidence="6">Lacks conserved residue(s) required for the propagation of feature annotation.</text>
</comment>
<dbReference type="GO" id="GO:0007040">
    <property type="term" value="P:lysosome organization"/>
    <property type="evidence" value="ECO:0007669"/>
    <property type="project" value="TreeGrafter"/>
</dbReference>
<dbReference type="GO" id="GO:0005765">
    <property type="term" value="C:lysosomal membrane"/>
    <property type="evidence" value="ECO:0007669"/>
    <property type="project" value="UniProtKB-SubCell"/>
</dbReference>
<evidence type="ECO:0000256" key="1">
    <source>
        <dbReference type="ARBA" id="ARBA00004127"/>
    </source>
</evidence>
<keyword evidence="5 6" id="KW-0472">Membrane</keyword>
<dbReference type="GO" id="GO:0012505">
    <property type="term" value="C:endomembrane system"/>
    <property type="evidence" value="ECO:0007669"/>
    <property type="project" value="UniProtKB-SubCell"/>
</dbReference>
<evidence type="ECO:0000256" key="5">
    <source>
        <dbReference type="ARBA" id="ARBA00023136"/>
    </source>
</evidence>
<name>A0A1I7W665_HETBA</name>
<dbReference type="AlphaFoldDB" id="A0A1I7W665"/>
<evidence type="ECO:0000256" key="2">
    <source>
        <dbReference type="ARBA" id="ARBA00022448"/>
    </source>
</evidence>
<dbReference type="InterPro" id="IPR003492">
    <property type="entry name" value="Battenin_disease_Cln3"/>
</dbReference>
<evidence type="ECO:0000313" key="7">
    <source>
        <dbReference type="Proteomes" id="UP000095283"/>
    </source>
</evidence>
<dbReference type="PRINTS" id="PR01315">
    <property type="entry name" value="BATTENIN"/>
</dbReference>
<feature type="transmembrane region" description="Helical" evidence="6">
    <location>
        <begin position="96"/>
        <end position="117"/>
    </location>
</feature>
<dbReference type="PANTHER" id="PTHR10981">
    <property type="entry name" value="BATTENIN"/>
    <property type="match status" value="1"/>
</dbReference>
<dbReference type="PANTHER" id="PTHR10981:SF0">
    <property type="entry name" value="BATTENIN"/>
    <property type="match status" value="1"/>
</dbReference>
<comment type="subcellular location">
    <subcellularLocation>
        <location evidence="1">Endomembrane system</location>
        <topology evidence="1">Multi-pass membrane protein</topology>
    </subcellularLocation>
    <subcellularLocation>
        <location evidence="6">Lysosome membrane</location>
        <topology evidence="6">Multi-pass membrane protein</topology>
    </subcellularLocation>
</comment>
<evidence type="ECO:0000256" key="4">
    <source>
        <dbReference type="ARBA" id="ARBA00022989"/>
    </source>
</evidence>
<protein>
    <recommendedName>
        <fullName evidence="6">Battenin</fullName>
    </recommendedName>
</protein>
<comment type="similarity">
    <text evidence="6">Belongs to the battenin family.</text>
</comment>
<dbReference type="Proteomes" id="UP000095283">
    <property type="component" value="Unplaced"/>
</dbReference>
<evidence type="ECO:0000256" key="6">
    <source>
        <dbReference type="RuleBase" id="RU361113"/>
    </source>
</evidence>
<keyword evidence="4 6" id="KW-1133">Transmembrane helix</keyword>
<dbReference type="Pfam" id="PF02487">
    <property type="entry name" value="CLN3"/>
    <property type="match status" value="1"/>
</dbReference>
<keyword evidence="2" id="KW-0813">Transport</keyword>
<evidence type="ECO:0000256" key="3">
    <source>
        <dbReference type="ARBA" id="ARBA00022692"/>
    </source>
</evidence>
<keyword evidence="3 6" id="KW-0812">Transmembrane</keyword>
<keyword evidence="6" id="KW-0458">Lysosome</keyword>
<dbReference type="GO" id="GO:0051453">
    <property type="term" value="P:regulation of intracellular pH"/>
    <property type="evidence" value="ECO:0007669"/>
    <property type="project" value="TreeGrafter"/>
</dbReference>
<proteinExistence type="inferred from homology"/>